<accession>W2JRZ6</accession>
<organism evidence="1 2">
    <name type="scientific">Phytophthora nicotianae</name>
    <name type="common">Potato buckeye rot agent</name>
    <name type="synonym">Phytophthora parasitica</name>
    <dbReference type="NCBI Taxonomy" id="4792"/>
    <lineage>
        <taxon>Eukaryota</taxon>
        <taxon>Sar</taxon>
        <taxon>Stramenopiles</taxon>
        <taxon>Oomycota</taxon>
        <taxon>Peronosporomycetes</taxon>
        <taxon>Peronosporales</taxon>
        <taxon>Peronosporaceae</taxon>
        <taxon>Phytophthora</taxon>
    </lineage>
</organism>
<sequence length="153" mass="17666">MSLRNQNVRVERSYKIQFKRQVISRAAVVGVDAAGRENNVPRRTVGNWVDNKEAIMSFSGSAKSKTLKGQGRKEMIPFSRELVLYMKDERRDNNIVTTRMMIDYMKEHHHDWLIEYLGTKKNEDSAQKALYALCQNFAKRHGFSSRAPVSSNV</sequence>
<evidence type="ECO:0008006" key="3">
    <source>
        <dbReference type="Google" id="ProtNLM"/>
    </source>
</evidence>
<name>W2JRZ6_PHYNI</name>
<evidence type="ECO:0000313" key="1">
    <source>
        <dbReference type="EMBL" id="ETL48448.1"/>
    </source>
</evidence>
<reference evidence="1 2" key="1">
    <citation type="submission" date="2013-11" db="EMBL/GenBank/DDBJ databases">
        <title>The Genome Sequence of Phytophthora parasitica CJ05E6.</title>
        <authorList>
            <consortium name="The Broad Institute Genomics Platform"/>
            <person name="Russ C."/>
            <person name="Tyler B."/>
            <person name="Panabieres F."/>
            <person name="Shan W."/>
            <person name="Tripathy S."/>
            <person name="Grunwald N."/>
            <person name="Machado M."/>
            <person name="Johnson C.S."/>
            <person name="Arredondo F."/>
            <person name="Hong C."/>
            <person name="Coffey M."/>
            <person name="Young S.K."/>
            <person name="Zeng Q."/>
            <person name="Gargeya S."/>
            <person name="Fitzgerald M."/>
            <person name="Abouelleil A."/>
            <person name="Alvarado L."/>
            <person name="Chapman S.B."/>
            <person name="Gainer-Dewar J."/>
            <person name="Goldberg J."/>
            <person name="Griggs A."/>
            <person name="Gujja S."/>
            <person name="Hansen M."/>
            <person name="Howarth C."/>
            <person name="Imamovic A."/>
            <person name="Ireland A."/>
            <person name="Larimer J."/>
            <person name="McCowan C."/>
            <person name="Murphy C."/>
            <person name="Pearson M."/>
            <person name="Poon T.W."/>
            <person name="Priest M."/>
            <person name="Roberts A."/>
            <person name="Saif S."/>
            <person name="Shea T."/>
            <person name="Sykes S."/>
            <person name="Wortman J."/>
            <person name="Nusbaum C."/>
            <person name="Birren B."/>
        </authorList>
    </citation>
    <scope>NUCLEOTIDE SEQUENCE [LARGE SCALE GENOMIC DNA]</scope>
    <source>
        <strain evidence="1 2">CJ05E6</strain>
    </source>
</reference>
<dbReference type="VEuPathDB" id="FungiDB:PPTG_19175"/>
<proteinExistence type="predicted"/>
<dbReference type="Proteomes" id="UP000053864">
    <property type="component" value="Unassembled WGS sequence"/>
</dbReference>
<gene>
    <name evidence="1" type="ORF">L916_01972</name>
</gene>
<dbReference type="EMBL" id="KI670914">
    <property type="protein sequence ID" value="ETL48448.1"/>
    <property type="molecule type" value="Genomic_DNA"/>
</dbReference>
<dbReference type="AlphaFoldDB" id="W2JRZ6"/>
<evidence type="ECO:0000313" key="2">
    <source>
        <dbReference type="Proteomes" id="UP000053864"/>
    </source>
</evidence>
<protein>
    <recommendedName>
        <fullName evidence="3">DDE-1 domain-containing protein</fullName>
    </recommendedName>
</protein>